<dbReference type="InterPro" id="IPR017150">
    <property type="entry name" value="Pept_M20_glutamate_carboxypep"/>
</dbReference>
<feature type="domain" description="Peptidase M20 dimerisation" evidence="5">
    <location>
        <begin position="237"/>
        <end position="331"/>
    </location>
</feature>
<protein>
    <submittedName>
        <fullName evidence="6">Carboxypeptidase G2</fullName>
    </submittedName>
</protein>
<comment type="caution">
    <text evidence="6">The sequence shown here is derived from an EMBL/GenBank/DDBJ whole genome shotgun (WGS) entry which is preliminary data.</text>
</comment>
<evidence type="ECO:0000256" key="3">
    <source>
        <dbReference type="PIRSR" id="PIRSR037238-1"/>
    </source>
</evidence>
<dbReference type="GO" id="GO:0004180">
    <property type="term" value="F:carboxypeptidase activity"/>
    <property type="evidence" value="ECO:0007669"/>
    <property type="project" value="UniProtKB-KW"/>
</dbReference>
<dbReference type="Gene3D" id="3.40.630.10">
    <property type="entry name" value="Zn peptidases"/>
    <property type="match status" value="1"/>
</dbReference>
<dbReference type="Gene3D" id="3.30.70.360">
    <property type="match status" value="1"/>
</dbReference>
<gene>
    <name evidence="6" type="ORF">OZSIB_0179</name>
</gene>
<dbReference type="Pfam" id="PF01546">
    <property type="entry name" value="Peptidase_M20"/>
    <property type="match status" value="1"/>
</dbReference>
<feature type="compositionally biased region" description="Low complexity" evidence="4">
    <location>
        <begin position="111"/>
        <end position="123"/>
    </location>
</feature>
<dbReference type="PIRSF" id="PIRSF037238">
    <property type="entry name" value="Carboxypeptidase_G2"/>
    <property type="match status" value="1"/>
</dbReference>
<feature type="compositionally biased region" description="Low complexity" evidence="4">
    <location>
        <begin position="80"/>
        <end position="100"/>
    </location>
</feature>
<dbReference type="PANTHER" id="PTHR43808:SF9">
    <property type="entry name" value="BLL0789 PROTEIN"/>
    <property type="match status" value="1"/>
</dbReference>
<accession>A0A367ZMF5</accession>
<organism evidence="6 7">
    <name type="scientific">Candidatus Ozemobacter sibiricus</name>
    <dbReference type="NCBI Taxonomy" id="2268124"/>
    <lineage>
        <taxon>Bacteria</taxon>
        <taxon>Candidatus Ozemobacteria</taxon>
        <taxon>Candidatus Ozemobacterales</taxon>
        <taxon>Candidatus Ozemobacteraceae</taxon>
        <taxon>Candidatus Ozemobacter</taxon>
    </lineage>
</organism>
<dbReference type="PANTHER" id="PTHR43808">
    <property type="entry name" value="ACETYLORNITHINE DEACETYLASE"/>
    <property type="match status" value="1"/>
</dbReference>
<keyword evidence="6" id="KW-0645">Protease</keyword>
<keyword evidence="2" id="KW-0378">Hydrolase</keyword>
<dbReference type="AlphaFoldDB" id="A0A367ZMF5"/>
<evidence type="ECO:0000256" key="4">
    <source>
        <dbReference type="SAM" id="MobiDB-lite"/>
    </source>
</evidence>
<dbReference type="InterPro" id="IPR011650">
    <property type="entry name" value="Peptidase_M20_dimer"/>
</dbReference>
<dbReference type="Pfam" id="PF07687">
    <property type="entry name" value="M20_dimer"/>
    <property type="match status" value="1"/>
</dbReference>
<feature type="active site" evidence="3">
    <location>
        <position position="141"/>
    </location>
</feature>
<feature type="region of interest" description="Disordered" evidence="4">
    <location>
        <begin position="78"/>
        <end position="130"/>
    </location>
</feature>
<feature type="active site" description="Proton acceptor" evidence="3">
    <location>
        <position position="202"/>
    </location>
</feature>
<keyword evidence="1" id="KW-0479">Metal-binding</keyword>
<dbReference type="CDD" id="cd03885">
    <property type="entry name" value="M20_CPDG2"/>
    <property type="match status" value="1"/>
</dbReference>
<dbReference type="InterPro" id="IPR002933">
    <property type="entry name" value="Peptidase_M20"/>
</dbReference>
<keyword evidence="6" id="KW-0121">Carboxypeptidase</keyword>
<sequence length="433" mass="45014">MIHRLRDFLSGQQATYLEALRKLVATESPSNDKAAADRCADEIAHLLTHGGFAVERRPMATIGDVLIGRFAPRSAERGEATAISAADSTTSPTADSTAATMSGPTIDAAASPTVTPTVGSTTGQGDSPLAGPRTLLLAHYDTVWPVGTLTQMPFTHDGDVIRGPGVADMKAGIVAGALAVAALTHLGRAPAGPVTFLVTSDEETGSTHSRPLIEELARQHDRVLVLEPAREDGALKVGRKGVGNYTVTFRGRSAHAGTEPERGASALRELAHFLFAAETLSAPDRGTTVNLTVARGGSATNVIAEEAVAALDVRVLAMVEAERVDRALRAYRPHDDRVSLTIDGGLNRPPFEPGPRHQPLFERCRTLGHALGLALEAAVVGGGSDGNFTAALGVPTLDGLGAVGGGCHARHEYIRLAASLDRVALLAAFLATA</sequence>
<dbReference type="GO" id="GO:0046872">
    <property type="term" value="F:metal ion binding"/>
    <property type="evidence" value="ECO:0007669"/>
    <property type="project" value="UniProtKB-KW"/>
</dbReference>
<evidence type="ECO:0000313" key="7">
    <source>
        <dbReference type="Proteomes" id="UP000252355"/>
    </source>
</evidence>
<proteinExistence type="predicted"/>
<evidence type="ECO:0000256" key="1">
    <source>
        <dbReference type="ARBA" id="ARBA00022723"/>
    </source>
</evidence>
<evidence type="ECO:0000313" key="6">
    <source>
        <dbReference type="EMBL" id="RCK79308.1"/>
    </source>
</evidence>
<reference evidence="6 7" key="1">
    <citation type="submission" date="2018-05" db="EMBL/GenBank/DDBJ databases">
        <title>A metagenomic window into the 2 km-deep terrestrial subsurface aquifer revealed taxonomically and functionally diverse microbial community comprising novel uncultured bacterial lineages.</title>
        <authorList>
            <person name="Kadnikov V.V."/>
            <person name="Mardanov A.V."/>
            <person name="Beletsky A.V."/>
            <person name="Banks D."/>
            <person name="Pimenov N.V."/>
            <person name="Frank Y.A."/>
            <person name="Karnachuk O.V."/>
            <person name="Ravin N.V."/>
        </authorList>
    </citation>
    <scope>NUCLEOTIDE SEQUENCE [LARGE SCALE GENOMIC DNA]</scope>
    <source>
        <strain evidence="6">BY5</strain>
    </source>
</reference>
<dbReference type="InterPro" id="IPR050072">
    <property type="entry name" value="Peptidase_M20A"/>
</dbReference>
<name>A0A367ZMF5_9BACT</name>
<dbReference type="SUPFAM" id="SSF55031">
    <property type="entry name" value="Bacterial exopeptidase dimerisation domain"/>
    <property type="match status" value="1"/>
</dbReference>
<dbReference type="SUPFAM" id="SSF53187">
    <property type="entry name" value="Zn-dependent exopeptidases"/>
    <property type="match status" value="1"/>
</dbReference>
<dbReference type="Proteomes" id="UP000252355">
    <property type="component" value="Unassembled WGS sequence"/>
</dbReference>
<dbReference type="InterPro" id="IPR036264">
    <property type="entry name" value="Bact_exopeptidase_dim_dom"/>
</dbReference>
<dbReference type="EMBL" id="QOQW01000014">
    <property type="protein sequence ID" value="RCK79308.1"/>
    <property type="molecule type" value="Genomic_DNA"/>
</dbReference>
<evidence type="ECO:0000259" key="5">
    <source>
        <dbReference type="Pfam" id="PF07687"/>
    </source>
</evidence>
<evidence type="ECO:0000256" key="2">
    <source>
        <dbReference type="ARBA" id="ARBA00022801"/>
    </source>
</evidence>